<dbReference type="EMBL" id="ATLV01006089">
    <property type="status" value="NOT_ANNOTATED_CDS"/>
    <property type="molecule type" value="Genomic_DNA"/>
</dbReference>
<evidence type="ECO:0000313" key="2">
    <source>
        <dbReference type="EnsemblMetazoa" id="ASIC001375-PA"/>
    </source>
</evidence>
<evidence type="ECO:0000313" key="3">
    <source>
        <dbReference type="Proteomes" id="UP000030765"/>
    </source>
</evidence>
<evidence type="ECO:0000313" key="1">
    <source>
        <dbReference type="EMBL" id="KFB35235.1"/>
    </source>
</evidence>
<reference evidence="1 3" key="1">
    <citation type="journal article" date="2014" name="BMC Genomics">
        <title>Genome sequence of Anopheles sinensis provides insight into genetics basis of mosquito competence for malaria parasites.</title>
        <authorList>
            <person name="Zhou D."/>
            <person name="Zhang D."/>
            <person name="Ding G."/>
            <person name="Shi L."/>
            <person name="Hou Q."/>
            <person name="Ye Y."/>
            <person name="Xu Y."/>
            <person name="Zhou H."/>
            <person name="Xiong C."/>
            <person name="Li S."/>
            <person name="Yu J."/>
            <person name="Hong S."/>
            <person name="Yu X."/>
            <person name="Zou P."/>
            <person name="Chen C."/>
            <person name="Chang X."/>
            <person name="Wang W."/>
            <person name="Lv Y."/>
            <person name="Sun Y."/>
            <person name="Ma L."/>
            <person name="Shen B."/>
            <person name="Zhu C."/>
        </authorList>
    </citation>
    <scope>NUCLEOTIDE SEQUENCE [LARGE SCALE GENOMIC DNA]</scope>
</reference>
<accession>A0A084VB91</accession>
<keyword evidence="1" id="KW-0489">Methyltransferase</keyword>
<dbReference type="Proteomes" id="UP000030765">
    <property type="component" value="Unassembled WGS sequence"/>
</dbReference>
<sequence>MECSSGNTDEGSQPSTADNMRVCRKIAESGQRQLFKLTHAVVSVQAQLDKITDKVLPSTSTPEYRPAYAVRPSFAATKIALKTELDALNAALGDEQKFNELDRWRERISGCMMRFIKG</sequence>
<dbReference type="GO" id="GO:0032259">
    <property type="term" value="P:methylation"/>
    <property type="evidence" value="ECO:0007669"/>
    <property type="project" value="UniProtKB-KW"/>
</dbReference>
<keyword evidence="1" id="KW-0808">Transferase</keyword>
<dbReference type="GO" id="GO:0008168">
    <property type="term" value="F:methyltransferase activity"/>
    <property type="evidence" value="ECO:0007669"/>
    <property type="project" value="UniProtKB-KW"/>
</dbReference>
<name>A0A084VB91_ANOSI</name>
<protein>
    <submittedName>
        <fullName evidence="1 2">S-adenosyl-methyltransferase MraW</fullName>
    </submittedName>
</protein>
<dbReference type="VEuPathDB" id="VectorBase:ASIC001375"/>
<gene>
    <name evidence="1" type="ORF">ZHAS_00001375</name>
</gene>
<dbReference type="EMBL" id="KE524338">
    <property type="protein sequence ID" value="KFB35235.1"/>
    <property type="molecule type" value="Genomic_DNA"/>
</dbReference>
<reference evidence="2" key="2">
    <citation type="submission" date="2020-05" db="UniProtKB">
        <authorList>
            <consortium name="EnsemblMetazoa"/>
        </authorList>
    </citation>
    <scope>IDENTIFICATION</scope>
</reference>
<proteinExistence type="predicted"/>
<organism evidence="1">
    <name type="scientific">Anopheles sinensis</name>
    <name type="common">Mosquito</name>
    <dbReference type="NCBI Taxonomy" id="74873"/>
    <lineage>
        <taxon>Eukaryota</taxon>
        <taxon>Metazoa</taxon>
        <taxon>Ecdysozoa</taxon>
        <taxon>Arthropoda</taxon>
        <taxon>Hexapoda</taxon>
        <taxon>Insecta</taxon>
        <taxon>Pterygota</taxon>
        <taxon>Neoptera</taxon>
        <taxon>Endopterygota</taxon>
        <taxon>Diptera</taxon>
        <taxon>Nematocera</taxon>
        <taxon>Culicoidea</taxon>
        <taxon>Culicidae</taxon>
        <taxon>Anophelinae</taxon>
        <taxon>Anopheles</taxon>
    </lineage>
</organism>
<keyword evidence="3" id="KW-1185">Reference proteome</keyword>
<dbReference type="EnsemblMetazoa" id="ASIC001375-RA">
    <property type="protein sequence ID" value="ASIC001375-PA"/>
    <property type="gene ID" value="ASIC001375"/>
</dbReference>
<dbReference type="AlphaFoldDB" id="A0A084VB91"/>